<reference evidence="1" key="1">
    <citation type="submission" date="2019-11" db="EMBL/GenBank/DDBJ databases">
        <title>Nori genome reveals adaptations in red seaweeds to the harsh intertidal environment.</title>
        <authorList>
            <person name="Wang D."/>
            <person name="Mao Y."/>
        </authorList>
    </citation>
    <scope>NUCLEOTIDE SEQUENCE</scope>
    <source>
        <tissue evidence="1">Gametophyte</tissue>
    </source>
</reference>
<organism evidence="1 2">
    <name type="scientific">Pyropia yezoensis</name>
    <name type="common">Susabi-nori</name>
    <name type="synonym">Porphyra yezoensis</name>
    <dbReference type="NCBI Taxonomy" id="2788"/>
    <lineage>
        <taxon>Eukaryota</taxon>
        <taxon>Rhodophyta</taxon>
        <taxon>Bangiophyceae</taxon>
        <taxon>Bangiales</taxon>
        <taxon>Bangiaceae</taxon>
        <taxon>Pyropia</taxon>
    </lineage>
</organism>
<accession>A0ACC3CGH2</accession>
<protein>
    <submittedName>
        <fullName evidence="1">Uncharacterized protein</fullName>
    </submittedName>
</protein>
<evidence type="ECO:0000313" key="1">
    <source>
        <dbReference type="EMBL" id="KAK1869310.1"/>
    </source>
</evidence>
<sequence>MGRGGGGRELALTIHGAVVGLLLLGGVTLLAFGIVDVITARDSVVDLKYTGSSRWNGLLKLGIAAIIVGSVLSAVAIFGCLAVGRGGCSTLFFILFIALQVVLVALLMAVAMLSLTLATRDAPEGVRTFLSDSWKESVADPEYLEAVCGLEVEFSCRGFYNGQCVGCTTADLISNSCTKEHLKWCPRCEKQRPISDFSANGCFQDTYNDARKYFKPIGVVASVLAAIVVFDMLVVCCV</sequence>
<gene>
    <name evidence="1" type="ORF">I4F81_011788</name>
</gene>
<keyword evidence="2" id="KW-1185">Reference proteome</keyword>
<dbReference type="EMBL" id="CM020620">
    <property type="protein sequence ID" value="KAK1869310.1"/>
    <property type="molecule type" value="Genomic_DNA"/>
</dbReference>
<comment type="caution">
    <text evidence="1">The sequence shown here is derived from an EMBL/GenBank/DDBJ whole genome shotgun (WGS) entry which is preliminary data.</text>
</comment>
<dbReference type="Proteomes" id="UP000798662">
    <property type="component" value="Chromosome 3"/>
</dbReference>
<name>A0ACC3CGH2_PYRYE</name>
<proteinExistence type="predicted"/>
<evidence type="ECO:0000313" key="2">
    <source>
        <dbReference type="Proteomes" id="UP000798662"/>
    </source>
</evidence>